<evidence type="ECO:0000259" key="1">
    <source>
        <dbReference type="Pfam" id="PF20922"/>
    </source>
</evidence>
<dbReference type="OrthoDB" id="311633at2759"/>
<dbReference type="GO" id="GO:0005737">
    <property type="term" value="C:cytoplasm"/>
    <property type="evidence" value="ECO:0000318"/>
    <property type="project" value="GO_Central"/>
</dbReference>
<dbReference type="PANTHER" id="PTHR13273:SF14">
    <property type="entry name" value="ANAMORSIN"/>
    <property type="match status" value="1"/>
</dbReference>
<dbReference type="InterPro" id="IPR049011">
    <property type="entry name" value="Anamorsin_N_metazoan"/>
</dbReference>
<keyword evidence="3" id="KW-1185">Reference proteome</keyword>
<dbReference type="OMA" id="KASWAIG"/>
<dbReference type="InterPro" id="IPR007785">
    <property type="entry name" value="Anamorsin"/>
</dbReference>
<organism evidence="2 3">
    <name type="scientific">Zostera marina</name>
    <name type="common">Eelgrass</name>
    <dbReference type="NCBI Taxonomy" id="29655"/>
    <lineage>
        <taxon>Eukaryota</taxon>
        <taxon>Viridiplantae</taxon>
        <taxon>Streptophyta</taxon>
        <taxon>Embryophyta</taxon>
        <taxon>Tracheophyta</taxon>
        <taxon>Spermatophyta</taxon>
        <taxon>Magnoliopsida</taxon>
        <taxon>Liliopsida</taxon>
        <taxon>Zosteraceae</taxon>
        <taxon>Zostera</taxon>
    </lineage>
</organism>
<name>A0A0K9NKG3_ZOSMR</name>
<dbReference type="STRING" id="29655.A0A0K9NKG3"/>
<protein>
    <recommendedName>
        <fullName evidence="1">Anamorsin N-terminal domain-containing protein</fullName>
    </recommendedName>
</protein>
<proteinExistence type="predicted"/>
<dbReference type="AlphaFoldDB" id="A0A0K9NKG3"/>
<evidence type="ECO:0000313" key="2">
    <source>
        <dbReference type="EMBL" id="KMZ57256.1"/>
    </source>
</evidence>
<dbReference type="GO" id="GO:0016226">
    <property type="term" value="P:iron-sulfur cluster assembly"/>
    <property type="evidence" value="ECO:0000318"/>
    <property type="project" value="GO_Central"/>
</dbReference>
<dbReference type="GO" id="GO:0051536">
    <property type="term" value="F:iron-sulfur cluster binding"/>
    <property type="evidence" value="ECO:0007669"/>
    <property type="project" value="InterPro"/>
</dbReference>
<dbReference type="SUPFAM" id="SSF53335">
    <property type="entry name" value="S-adenosyl-L-methionine-dependent methyltransferases"/>
    <property type="match status" value="1"/>
</dbReference>
<evidence type="ECO:0000313" key="3">
    <source>
        <dbReference type="Proteomes" id="UP000036987"/>
    </source>
</evidence>
<gene>
    <name evidence="2" type="ORF">ZOSMA_88G00760</name>
</gene>
<dbReference type="InterPro" id="IPR029063">
    <property type="entry name" value="SAM-dependent_MTases_sf"/>
</dbReference>
<comment type="caution">
    <text evidence="2">The sequence shown here is derived from an EMBL/GenBank/DDBJ whole genome shotgun (WGS) entry which is preliminary data.</text>
</comment>
<accession>A0A0K9NKG3</accession>
<sequence length="218" mass="23759">MSKSALLISNHAVLPINTTLAAFSDIATVMTNENNFLVMTQASLLEKLPIESLTLDIVVSILKSFASSEEGLDEYIRVLKPGGILLIQIPFSSSEDTNTSSIIPLERKLSLSGLLDVGSVDVKPIFPREGIKIVTVKAKKASWAIGSSFSIKKTITTNLAKIEVDDDLDLIDEDTLLMEEDLKKPQLPLVGDCEISTTRKACKNCSCGRLKLKKNHQS</sequence>
<feature type="domain" description="Anamorsin N-terminal" evidence="1">
    <location>
        <begin position="17"/>
        <end position="130"/>
    </location>
</feature>
<dbReference type="Gene3D" id="3.40.50.150">
    <property type="entry name" value="Vaccinia Virus protein VP39"/>
    <property type="match status" value="1"/>
</dbReference>
<reference evidence="3" key="1">
    <citation type="journal article" date="2016" name="Nature">
        <title>The genome of the seagrass Zostera marina reveals angiosperm adaptation to the sea.</title>
        <authorList>
            <person name="Olsen J.L."/>
            <person name="Rouze P."/>
            <person name="Verhelst B."/>
            <person name="Lin Y.-C."/>
            <person name="Bayer T."/>
            <person name="Collen J."/>
            <person name="Dattolo E."/>
            <person name="De Paoli E."/>
            <person name="Dittami S."/>
            <person name="Maumus F."/>
            <person name="Michel G."/>
            <person name="Kersting A."/>
            <person name="Lauritano C."/>
            <person name="Lohaus R."/>
            <person name="Toepel M."/>
            <person name="Tonon T."/>
            <person name="Vanneste K."/>
            <person name="Amirebrahimi M."/>
            <person name="Brakel J."/>
            <person name="Bostroem C."/>
            <person name="Chovatia M."/>
            <person name="Grimwood J."/>
            <person name="Jenkins J.W."/>
            <person name="Jueterbock A."/>
            <person name="Mraz A."/>
            <person name="Stam W.T."/>
            <person name="Tice H."/>
            <person name="Bornberg-Bauer E."/>
            <person name="Green P.J."/>
            <person name="Pearson G.A."/>
            <person name="Procaccini G."/>
            <person name="Duarte C.M."/>
            <person name="Schmutz J."/>
            <person name="Reusch T.B.H."/>
            <person name="Van de Peer Y."/>
        </authorList>
    </citation>
    <scope>NUCLEOTIDE SEQUENCE [LARGE SCALE GENOMIC DNA]</scope>
    <source>
        <strain evidence="3">cv. Finnish</strain>
    </source>
</reference>
<dbReference type="Pfam" id="PF20922">
    <property type="entry name" value="Anamorsin_N"/>
    <property type="match status" value="1"/>
</dbReference>
<dbReference type="PANTHER" id="PTHR13273">
    <property type="entry name" value="ANAMORSIN"/>
    <property type="match status" value="1"/>
</dbReference>
<dbReference type="EMBL" id="LFYR01002101">
    <property type="protein sequence ID" value="KMZ57256.1"/>
    <property type="molecule type" value="Genomic_DNA"/>
</dbReference>
<dbReference type="Proteomes" id="UP000036987">
    <property type="component" value="Unassembled WGS sequence"/>
</dbReference>